<feature type="domain" description="Zn(2)-C6 fungal-type" evidence="5">
    <location>
        <begin position="16"/>
        <end position="45"/>
    </location>
</feature>
<evidence type="ECO:0000256" key="4">
    <source>
        <dbReference type="ARBA" id="ARBA00023242"/>
    </source>
</evidence>
<dbReference type="AlphaFoldDB" id="A0A7H8R6R2"/>
<dbReference type="GO" id="GO:0000981">
    <property type="term" value="F:DNA-binding transcription factor activity, RNA polymerase II-specific"/>
    <property type="evidence" value="ECO:0007669"/>
    <property type="project" value="InterPro"/>
</dbReference>
<dbReference type="PROSITE" id="PS50048">
    <property type="entry name" value="ZN2_CY6_FUNGAL_2"/>
    <property type="match status" value="1"/>
</dbReference>
<evidence type="ECO:0000313" key="6">
    <source>
        <dbReference type="EMBL" id="QKX62054.1"/>
    </source>
</evidence>
<dbReference type="PROSITE" id="PS00463">
    <property type="entry name" value="ZN2_CY6_FUNGAL_1"/>
    <property type="match status" value="1"/>
</dbReference>
<dbReference type="KEGG" id="trg:TRUGW13939_09210"/>
<dbReference type="GO" id="GO:0003677">
    <property type="term" value="F:DNA binding"/>
    <property type="evidence" value="ECO:0007669"/>
    <property type="project" value="UniProtKB-KW"/>
</dbReference>
<dbReference type="Pfam" id="PF00172">
    <property type="entry name" value="Zn_clus"/>
    <property type="match status" value="1"/>
</dbReference>
<dbReference type="SMART" id="SM00066">
    <property type="entry name" value="GAL4"/>
    <property type="match status" value="1"/>
</dbReference>
<keyword evidence="3" id="KW-0804">Transcription</keyword>
<evidence type="ECO:0000313" key="7">
    <source>
        <dbReference type="Proteomes" id="UP000509510"/>
    </source>
</evidence>
<proteinExistence type="predicted"/>
<keyword evidence="4" id="KW-0539">Nucleus</keyword>
<dbReference type="Gene3D" id="4.10.240.10">
    <property type="entry name" value="Zn(2)-C6 fungal-type DNA-binding domain"/>
    <property type="match status" value="1"/>
</dbReference>
<gene>
    <name evidence="6" type="ORF">TRUGW13939_09210</name>
</gene>
<dbReference type="InterPro" id="IPR036864">
    <property type="entry name" value="Zn2-C6_fun-type_DNA-bd_sf"/>
</dbReference>
<dbReference type="CDD" id="cd00067">
    <property type="entry name" value="GAL4"/>
    <property type="match status" value="1"/>
</dbReference>
<keyword evidence="1" id="KW-0805">Transcription regulation</keyword>
<dbReference type="PANTHER" id="PTHR37534">
    <property type="entry name" value="TRANSCRIPTIONAL ACTIVATOR PROTEIN UGA3"/>
    <property type="match status" value="1"/>
</dbReference>
<dbReference type="OrthoDB" id="5344325at2759"/>
<organism evidence="6 7">
    <name type="scientific">Talaromyces rugulosus</name>
    <name type="common">Penicillium rugulosum</name>
    <dbReference type="NCBI Taxonomy" id="121627"/>
    <lineage>
        <taxon>Eukaryota</taxon>
        <taxon>Fungi</taxon>
        <taxon>Dikarya</taxon>
        <taxon>Ascomycota</taxon>
        <taxon>Pezizomycotina</taxon>
        <taxon>Eurotiomycetes</taxon>
        <taxon>Eurotiomycetidae</taxon>
        <taxon>Eurotiales</taxon>
        <taxon>Trichocomaceae</taxon>
        <taxon>Talaromyces</taxon>
        <taxon>Talaromyces sect. Islandici</taxon>
    </lineage>
</organism>
<keyword evidence="2" id="KW-0238">DNA-binding</keyword>
<dbReference type="GO" id="GO:0008270">
    <property type="term" value="F:zinc ion binding"/>
    <property type="evidence" value="ECO:0007669"/>
    <property type="project" value="InterPro"/>
</dbReference>
<dbReference type="RefSeq" id="XP_035348228.1">
    <property type="nucleotide sequence ID" value="XM_035492335.1"/>
</dbReference>
<sequence length="265" mass="30888">MENHSNLNSRHRAILSCLSCHKHKKRCNREWPCNNCSKREFSCQYQEHQGPATQRITEPGNPEQEPFLDVQASDNIHTNTLALTWKPPQVHLSHYSQLFPRDFRLMEQFVIHFKPRLDTFREASGNIEKDWLLGVTKHPASFNAIMYCGGTIYAKEDPKFYNVRRAECDYLMYKLAALNTINEYLRGDSLAAVADEIMLAVLILMHVDGKMEDLYEYKVHLDGLHQMITLRGGLGRLGYNGLLKNWYNWCAAMFMHFGDRNLLYK</sequence>
<dbReference type="GeneID" id="55996694"/>
<reference evidence="7" key="1">
    <citation type="submission" date="2020-06" db="EMBL/GenBank/DDBJ databases">
        <title>A chromosome-scale genome assembly of Talaromyces rugulosus W13939.</title>
        <authorList>
            <person name="Wang B."/>
            <person name="Guo L."/>
            <person name="Ye K."/>
            <person name="Wang L."/>
        </authorList>
    </citation>
    <scope>NUCLEOTIDE SEQUENCE [LARGE SCALE GENOMIC DNA]</scope>
    <source>
        <strain evidence="7">W13939</strain>
    </source>
</reference>
<dbReference type="SUPFAM" id="SSF57701">
    <property type="entry name" value="Zn2/Cys6 DNA-binding domain"/>
    <property type="match status" value="1"/>
</dbReference>
<protein>
    <recommendedName>
        <fullName evidence="5">Zn(2)-C6 fungal-type domain-containing protein</fullName>
    </recommendedName>
</protein>
<dbReference type="Proteomes" id="UP000509510">
    <property type="component" value="Chromosome V"/>
</dbReference>
<dbReference type="InterPro" id="IPR001138">
    <property type="entry name" value="Zn2Cys6_DnaBD"/>
</dbReference>
<dbReference type="EMBL" id="CP055902">
    <property type="protein sequence ID" value="QKX62054.1"/>
    <property type="molecule type" value="Genomic_DNA"/>
</dbReference>
<evidence type="ECO:0000256" key="2">
    <source>
        <dbReference type="ARBA" id="ARBA00023125"/>
    </source>
</evidence>
<keyword evidence="7" id="KW-1185">Reference proteome</keyword>
<dbReference type="PANTHER" id="PTHR37534:SF46">
    <property type="entry name" value="ZN(II)2CYS6 TRANSCRIPTION FACTOR (EUROFUNG)"/>
    <property type="match status" value="1"/>
</dbReference>
<evidence type="ECO:0000256" key="1">
    <source>
        <dbReference type="ARBA" id="ARBA00023015"/>
    </source>
</evidence>
<accession>A0A7H8R6R2</accession>
<name>A0A7H8R6R2_TALRU</name>
<evidence type="ECO:0000259" key="5">
    <source>
        <dbReference type="PROSITE" id="PS50048"/>
    </source>
</evidence>
<evidence type="ECO:0000256" key="3">
    <source>
        <dbReference type="ARBA" id="ARBA00023163"/>
    </source>
</evidence>